<gene>
    <name evidence="3" type="ORF">ACFPL4_14075</name>
</gene>
<evidence type="ECO:0000313" key="4">
    <source>
        <dbReference type="Proteomes" id="UP001595908"/>
    </source>
</evidence>
<feature type="region of interest" description="Disordered" evidence="1">
    <location>
        <begin position="1"/>
        <end position="35"/>
    </location>
</feature>
<dbReference type="RefSeq" id="WP_033302640.1">
    <property type="nucleotide sequence ID" value="NZ_JBFAGR010000005.1"/>
</dbReference>
<name>A0ABV9V7C6_STRAZ</name>
<keyword evidence="2" id="KW-0812">Transmembrane</keyword>
<dbReference type="EMBL" id="JBHSJE010000003">
    <property type="protein sequence ID" value="MFC4979481.1"/>
    <property type="molecule type" value="Genomic_DNA"/>
</dbReference>
<accession>A0ABV9V7C6</accession>
<sequence length="92" mass="9759">MPHYDEKLRGLEDLPRTDDHAHADVPGRDASPGRRPGRLTWLWLAAGIVGLLAGIVLGHGLLIAAGLVVAGMAGQLLDPQRSRPQNSVPGSR</sequence>
<feature type="transmembrane region" description="Helical" evidence="2">
    <location>
        <begin position="41"/>
        <end position="73"/>
    </location>
</feature>
<feature type="compositionally biased region" description="Basic and acidic residues" evidence="1">
    <location>
        <begin position="1"/>
        <end position="27"/>
    </location>
</feature>
<proteinExistence type="predicted"/>
<organism evidence="3 4">
    <name type="scientific">Streptomyces atroolivaceus</name>
    <dbReference type="NCBI Taxonomy" id="66869"/>
    <lineage>
        <taxon>Bacteria</taxon>
        <taxon>Bacillati</taxon>
        <taxon>Actinomycetota</taxon>
        <taxon>Actinomycetes</taxon>
        <taxon>Kitasatosporales</taxon>
        <taxon>Streptomycetaceae</taxon>
        <taxon>Streptomyces</taxon>
    </lineage>
</organism>
<evidence type="ECO:0000256" key="1">
    <source>
        <dbReference type="SAM" id="MobiDB-lite"/>
    </source>
</evidence>
<dbReference type="Proteomes" id="UP001595908">
    <property type="component" value="Unassembled WGS sequence"/>
</dbReference>
<evidence type="ECO:0000313" key="3">
    <source>
        <dbReference type="EMBL" id="MFC4979481.1"/>
    </source>
</evidence>
<protein>
    <recommendedName>
        <fullName evidence="5">DUF2273 domain-containing protein</fullName>
    </recommendedName>
</protein>
<keyword evidence="4" id="KW-1185">Reference proteome</keyword>
<keyword evidence="2" id="KW-1133">Transmembrane helix</keyword>
<comment type="caution">
    <text evidence="3">The sequence shown here is derived from an EMBL/GenBank/DDBJ whole genome shotgun (WGS) entry which is preliminary data.</text>
</comment>
<evidence type="ECO:0008006" key="5">
    <source>
        <dbReference type="Google" id="ProtNLM"/>
    </source>
</evidence>
<evidence type="ECO:0000256" key="2">
    <source>
        <dbReference type="SAM" id="Phobius"/>
    </source>
</evidence>
<keyword evidence="2" id="KW-0472">Membrane</keyword>
<dbReference type="GeneID" id="31235008"/>
<reference evidence="4" key="1">
    <citation type="journal article" date="2019" name="Int. J. Syst. Evol. Microbiol.">
        <title>The Global Catalogue of Microorganisms (GCM) 10K type strain sequencing project: providing services to taxonomists for standard genome sequencing and annotation.</title>
        <authorList>
            <consortium name="The Broad Institute Genomics Platform"/>
            <consortium name="The Broad Institute Genome Sequencing Center for Infectious Disease"/>
            <person name="Wu L."/>
            <person name="Ma J."/>
        </authorList>
    </citation>
    <scope>NUCLEOTIDE SEQUENCE [LARGE SCALE GENOMIC DNA]</scope>
    <source>
        <strain evidence="4">ICMP 257</strain>
    </source>
</reference>